<evidence type="ECO:0000256" key="3">
    <source>
        <dbReference type="ARBA" id="ARBA00022833"/>
    </source>
</evidence>
<protein>
    <submittedName>
        <fullName evidence="8">Putative zinc-containing alcohol dehydrogenase</fullName>
        <ecNumber evidence="8">1.1.1.-</ecNumber>
    </submittedName>
</protein>
<dbReference type="PROSITE" id="PS00059">
    <property type="entry name" value="ADH_ZINC"/>
    <property type="match status" value="1"/>
</dbReference>
<dbReference type="KEGG" id="aym:YM304_32670"/>
<comment type="cofactor">
    <cofactor evidence="1 5">
        <name>Zn(2+)</name>
        <dbReference type="ChEBI" id="CHEBI:29105"/>
    </cofactor>
</comment>
<dbReference type="InterPro" id="IPR011032">
    <property type="entry name" value="GroES-like_sf"/>
</dbReference>
<gene>
    <name evidence="8" type="ORF">YM304_32670</name>
</gene>
<dbReference type="PANTHER" id="PTHR42813">
    <property type="entry name" value="ZINC-TYPE ALCOHOL DEHYDROGENASE-LIKE"/>
    <property type="match status" value="1"/>
</dbReference>
<dbReference type="GO" id="GO:0016491">
    <property type="term" value="F:oxidoreductase activity"/>
    <property type="evidence" value="ECO:0007669"/>
    <property type="project" value="UniProtKB-KW"/>
</dbReference>
<evidence type="ECO:0000313" key="8">
    <source>
        <dbReference type="EMBL" id="BAN03581.1"/>
    </source>
</evidence>
<dbReference type="GO" id="GO:0008270">
    <property type="term" value="F:zinc ion binding"/>
    <property type="evidence" value="ECO:0007669"/>
    <property type="project" value="InterPro"/>
</dbReference>
<dbReference type="RefSeq" id="WP_015442828.1">
    <property type="nucleotide sequence ID" value="NC_020520.1"/>
</dbReference>
<accession>A0A6C7EAT2</accession>
<dbReference type="OrthoDB" id="241504at2"/>
<dbReference type="Gene3D" id="3.90.180.10">
    <property type="entry name" value="Medium-chain alcohol dehydrogenases, catalytic domain"/>
    <property type="match status" value="1"/>
</dbReference>
<keyword evidence="9" id="KW-1185">Reference proteome</keyword>
<dbReference type="Pfam" id="PF00107">
    <property type="entry name" value="ADH_zinc_N"/>
    <property type="match status" value="1"/>
</dbReference>
<evidence type="ECO:0000256" key="1">
    <source>
        <dbReference type="ARBA" id="ARBA00001947"/>
    </source>
</evidence>
<dbReference type="Pfam" id="PF08240">
    <property type="entry name" value="ADH_N"/>
    <property type="match status" value="1"/>
</dbReference>
<dbReference type="Gene3D" id="3.40.50.720">
    <property type="entry name" value="NAD(P)-binding Rossmann-like Domain"/>
    <property type="match status" value="1"/>
</dbReference>
<dbReference type="SUPFAM" id="SSF51735">
    <property type="entry name" value="NAD(P)-binding Rossmann-fold domains"/>
    <property type="match status" value="1"/>
</dbReference>
<reference evidence="8 9" key="1">
    <citation type="journal article" date="2013" name="Int. J. Syst. Evol. Microbiol.">
        <title>Ilumatobacter nonamiense sp. nov. and Ilumatobacter coccineum sp. nov., isolated from seashore sand.</title>
        <authorList>
            <person name="Matsumoto A."/>
            <person name="Kasai H."/>
            <person name="Matsuo Y."/>
            <person name="Shizuri Y."/>
            <person name="Ichikawa N."/>
            <person name="Fujita N."/>
            <person name="Omura S."/>
            <person name="Takahashi Y."/>
        </authorList>
    </citation>
    <scope>NUCLEOTIDE SEQUENCE [LARGE SCALE GENOMIC DNA]</scope>
    <source>
        <strain evidence="9">NBRC 103263 / KCTC 29153 / YM16-304</strain>
    </source>
</reference>
<organism evidence="8 9">
    <name type="scientific">Ilumatobacter coccineus (strain NBRC 103263 / KCTC 29153 / YM16-304)</name>
    <dbReference type="NCBI Taxonomy" id="1313172"/>
    <lineage>
        <taxon>Bacteria</taxon>
        <taxon>Bacillati</taxon>
        <taxon>Actinomycetota</taxon>
        <taxon>Acidimicrobiia</taxon>
        <taxon>Acidimicrobiales</taxon>
        <taxon>Ilumatobacteraceae</taxon>
        <taxon>Ilumatobacter</taxon>
    </lineage>
</organism>
<proteinExistence type="inferred from homology"/>
<dbReference type="InterPro" id="IPR002328">
    <property type="entry name" value="ADH_Zn_CS"/>
</dbReference>
<keyword evidence="3 5" id="KW-0862">Zinc</keyword>
<evidence type="ECO:0000256" key="4">
    <source>
        <dbReference type="ARBA" id="ARBA00023002"/>
    </source>
</evidence>
<evidence type="ECO:0000259" key="7">
    <source>
        <dbReference type="Pfam" id="PF08240"/>
    </source>
</evidence>
<dbReference type="PANTHER" id="PTHR42813:SF2">
    <property type="entry name" value="DEHYDROGENASE, ZINC-CONTAINING, PUTATIVE (AFU_ORTHOLOGUE AFUA_2G02810)-RELATED"/>
    <property type="match status" value="1"/>
</dbReference>
<dbReference type="InterPro" id="IPR013149">
    <property type="entry name" value="ADH-like_C"/>
</dbReference>
<dbReference type="InterPro" id="IPR013154">
    <property type="entry name" value="ADH-like_N"/>
</dbReference>
<dbReference type="EMBL" id="AP012057">
    <property type="protein sequence ID" value="BAN03581.1"/>
    <property type="molecule type" value="Genomic_DNA"/>
</dbReference>
<dbReference type="AlphaFoldDB" id="A0A6C7EAT2"/>
<sequence>MNALVFNGPRDIRYEDYADPELTVDNGVIVKVQMCSICGSDLHIYHGDAIGSVDYTTGLDPFCVGHEFIGEVVEAGPMVYNSAVGDRVFVAGGTGCGSCGACRSGIGKCPATTAFGCSTRLQGGQAEFVQVPNADRTIRTIPDHLGDEQALLLTDAMATAKFGIDRCEITPGDTVAVVGLGPIGLLGVELAHLSGAAQVIAIDPVAGRRDHAAGLGASALPPGDDLVAAIRQLTGGRLVDRCFEASGAAAAIASVPRLMRSGGTASFIGLPQGGTGLDMAQLIYRNLTVRAGVAPVPQLWPSLLPLLESGRLRAEGLFSHRMPLSAGAEGYRLFDSRDDGVLKILFEL</sequence>
<dbReference type="SUPFAM" id="SSF50129">
    <property type="entry name" value="GroES-like"/>
    <property type="match status" value="1"/>
</dbReference>
<keyword evidence="4 8" id="KW-0560">Oxidoreductase</keyword>
<evidence type="ECO:0000313" key="9">
    <source>
        <dbReference type="Proteomes" id="UP000011863"/>
    </source>
</evidence>
<dbReference type="Proteomes" id="UP000011863">
    <property type="component" value="Chromosome"/>
</dbReference>
<evidence type="ECO:0000259" key="6">
    <source>
        <dbReference type="Pfam" id="PF00107"/>
    </source>
</evidence>
<dbReference type="EC" id="1.1.1.-" evidence="8"/>
<comment type="similarity">
    <text evidence="5">Belongs to the zinc-containing alcohol dehydrogenase family.</text>
</comment>
<feature type="domain" description="Alcohol dehydrogenase-like C-terminal" evidence="6">
    <location>
        <begin position="182"/>
        <end position="308"/>
    </location>
</feature>
<feature type="domain" description="Alcohol dehydrogenase-like N-terminal" evidence="7">
    <location>
        <begin position="26"/>
        <end position="135"/>
    </location>
</feature>
<name>A0A6C7EAT2_ILUCY</name>
<dbReference type="InterPro" id="IPR036291">
    <property type="entry name" value="NAD(P)-bd_dom_sf"/>
</dbReference>
<evidence type="ECO:0000256" key="5">
    <source>
        <dbReference type="RuleBase" id="RU361277"/>
    </source>
</evidence>
<evidence type="ECO:0000256" key="2">
    <source>
        <dbReference type="ARBA" id="ARBA00022723"/>
    </source>
</evidence>
<keyword evidence="2 5" id="KW-0479">Metal-binding</keyword>